<dbReference type="GO" id="GO:0007399">
    <property type="term" value="P:nervous system development"/>
    <property type="evidence" value="ECO:0007669"/>
    <property type="project" value="TreeGrafter"/>
</dbReference>
<evidence type="ECO:0000256" key="10">
    <source>
        <dbReference type="SAM" id="MobiDB-lite"/>
    </source>
</evidence>
<organism evidence="12 13">
    <name type="scientific">Plutella xylostella</name>
    <name type="common">Diamondback moth</name>
    <name type="synonym">Plutella maculipennis</name>
    <dbReference type="NCBI Taxonomy" id="51655"/>
    <lineage>
        <taxon>Eukaryota</taxon>
        <taxon>Metazoa</taxon>
        <taxon>Ecdysozoa</taxon>
        <taxon>Arthropoda</taxon>
        <taxon>Hexapoda</taxon>
        <taxon>Insecta</taxon>
        <taxon>Pterygota</taxon>
        <taxon>Neoptera</taxon>
        <taxon>Endopterygota</taxon>
        <taxon>Lepidoptera</taxon>
        <taxon>Glossata</taxon>
        <taxon>Ditrysia</taxon>
        <taxon>Yponomeutoidea</taxon>
        <taxon>Plutellidae</taxon>
        <taxon>Plutella</taxon>
    </lineage>
</organism>
<feature type="compositionally biased region" description="Basic and acidic residues" evidence="10">
    <location>
        <begin position="318"/>
        <end position="327"/>
    </location>
</feature>
<feature type="region of interest" description="Disordered" evidence="10">
    <location>
        <begin position="192"/>
        <end position="360"/>
    </location>
</feature>
<dbReference type="EMBL" id="CAJHNJ030000030">
    <property type="protein sequence ID" value="CAG9124646.1"/>
    <property type="molecule type" value="Genomic_DNA"/>
</dbReference>
<comment type="subcellular location">
    <subcellularLocation>
        <location evidence="1">Nucleus</location>
    </subcellularLocation>
</comment>
<dbReference type="PROSITE" id="PS50157">
    <property type="entry name" value="ZINC_FINGER_C2H2_2"/>
    <property type="match status" value="1"/>
</dbReference>
<keyword evidence="8" id="KW-0539">Nucleus</keyword>
<feature type="compositionally biased region" description="Acidic residues" evidence="10">
    <location>
        <begin position="86"/>
        <end position="107"/>
    </location>
</feature>
<evidence type="ECO:0000256" key="5">
    <source>
        <dbReference type="ARBA" id="ARBA00022833"/>
    </source>
</evidence>
<keyword evidence="7" id="KW-0804">Transcription</keyword>
<evidence type="ECO:0000259" key="11">
    <source>
        <dbReference type="PROSITE" id="PS50157"/>
    </source>
</evidence>
<dbReference type="AlphaFoldDB" id="A0A8S4FAS2"/>
<comment type="caution">
    <text evidence="12">The sequence shown here is derived from an EMBL/GenBank/DDBJ whole genome shotgun (WGS) entry which is preliminary data.</text>
</comment>
<feature type="compositionally biased region" description="Low complexity" evidence="10">
    <location>
        <begin position="293"/>
        <end position="311"/>
    </location>
</feature>
<protein>
    <submittedName>
        <fullName evidence="12">(diamondback moth) hypothetical protein</fullName>
    </submittedName>
</protein>
<evidence type="ECO:0000256" key="3">
    <source>
        <dbReference type="ARBA" id="ARBA00022737"/>
    </source>
</evidence>
<accession>A0A8S4FAS2</accession>
<dbReference type="Proteomes" id="UP000653454">
    <property type="component" value="Unassembled WGS sequence"/>
</dbReference>
<feature type="compositionally biased region" description="Basic residues" evidence="10">
    <location>
        <begin position="341"/>
        <end position="358"/>
    </location>
</feature>
<feature type="compositionally biased region" description="Basic and acidic residues" evidence="10">
    <location>
        <begin position="196"/>
        <end position="212"/>
    </location>
</feature>
<evidence type="ECO:0000256" key="9">
    <source>
        <dbReference type="PROSITE-ProRule" id="PRU00042"/>
    </source>
</evidence>
<sequence>MQLFFRKCDTTNSTICFRWRKARRQYLSVSSTRWGWSRVDNPNDTIGEGENSSGIPAEALAAEDSRDGSQTAAVKDDPKEWFYDELAIEEMETGEEPDPESDEDYYDDTYANRRKKRGGSTPSGPGSRGGRTRKSAAPVDEGTPKRGRAGRGRKRANQGATLPYEVPGEGEKPYACELCGAKYKTRPGLTYHYTHTHKEGGGGSDGDSRDSRAGAPTPPAQHEYQDSYVTFLNKPAAATTTTGAAAAPGTPAPAPAPPPRRPSPPPRPASADTSSSDSATAPLVPRAPEPSEPGVAKPPAAGGGNKASPSPYCDFCLGDDRENKKTFTPEQLVSCSDCGRSGKRRGRPPRRGRCPHRPRLCDKHQQNSIKVNGLVEILPSMSYPADDFDSFATQTKLLENDIVYGEYPMSPPSSSPDKSCNGVGDD</sequence>
<dbReference type="SUPFAM" id="SSF57667">
    <property type="entry name" value="beta-beta-alpha zinc fingers"/>
    <property type="match status" value="1"/>
</dbReference>
<evidence type="ECO:0000313" key="13">
    <source>
        <dbReference type="Proteomes" id="UP000653454"/>
    </source>
</evidence>
<evidence type="ECO:0000313" key="12">
    <source>
        <dbReference type="EMBL" id="CAG9124646.1"/>
    </source>
</evidence>
<dbReference type="InterPro" id="IPR036236">
    <property type="entry name" value="Znf_C2H2_sf"/>
</dbReference>
<name>A0A8S4FAS2_PLUXY</name>
<keyword evidence="5" id="KW-0862">Zinc</keyword>
<evidence type="ECO:0000256" key="4">
    <source>
        <dbReference type="ARBA" id="ARBA00022771"/>
    </source>
</evidence>
<feature type="compositionally biased region" description="Pro residues" evidence="10">
    <location>
        <begin position="250"/>
        <end position="268"/>
    </location>
</feature>
<dbReference type="InterPro" id="IPR013087">
    <property type="entry name" value="Znf_C2H2_type"/>
</dbReference>
<evidence type="ECO:0000256" key="2">
    <source>
        <dbReference type="ARBA" id="ARBA00022723"/>
    </source>
</evidence>
<feature type="compositionally biased region" description="Low complexity" evidence="10">
    <location>
        <begin position="235"/>
        <end position="249"/>
    </location>
</feature>
<reference evidence="12" key="1">
    <citation type="submission" date="2020-11" db="EMBL/GenBank/DDBJ databases">
        <authorList>
            <person name="Whiteford S."/>
        </authorList>
    </citation>
    <scope>NUCLEOTIDE SEQUENCE</scope>
</reference>
<dbReference type="PROSITE" id="PS00028">
    <property type="entry name" value="ZINC_FINGER_C2H2_1"/>
    <property type="match status" value="1"/>
</dbReference>
<evidence type="ECO:0000256" key="8">
    <source>
        <dbReference type="ARBA" id="ARBA00023242"/>
    </source>
</evidence>
<keyword evidence="13" id="KW-1185">Reference proteome</keyword>
<evidence type="ECO:0000256" key="1">
    <source>
        <dbReference type="ARBA" id="ARBA00004123"/>
    </source>
</evidence>
<feature type="compositionally biased region" description="Low complexity" evidence="10">
    <location>
        <begin position="269"/>
        <end position="282"/>
    </location>
</feature>
<dbReference type="GO" id="GO:0071565">
    <property type="term" value="C:nBAF complex"/>
    <property type="evidence" value="ECO:0007669"/>
    <property type="project" value="TreeGrafter"/>
</dbReference>
<dbReference type="PANTHER" id="PTHR45888:SF5">
    <property type="entry name" value="D4, ISOFORM A"/>
    <property type="match status" value="1"/>
</dbReference>
<gene>
    <name evidence="12" type="ORF">PLXY2_LOCUS8164</name>
</gene>
<feature type="region of interest" description="Disordered" evidence="10">
    <location>
        <begin position="405"/>
        <end position="426"/>
    </location>
</feature>
<feature type="compositionally biased region" description="Basic residues" evidence="10">
    <location>
        <begin position="145"/>
        <end position="156"/>
    </location>
</feature>
<proteinExistence type="predicted"/>
<evidence type="ECO:0000256" key="6">
    <source>
        <dbReference type="ARBA" id="ARBA00023015"/>
    </source>
</evidence>
<dbReference type="Gene3D" id="3.30.160.60">
    <property type="entry name" value="Classic Zinc Finger"/>
    <property type="match status" value="1"/>
</dbReference>
<keyword evidence="3" id="KW-0677">Repeat</keyword>
<dbReference type="PANTHER" id="PTHR45888">
    <property type="entry name" value="HL01030P-RELATED"/>
    <property type="match status" value="1"/>
</dbReference>
<feature type="compositionally biased region" description="Polar residues" evidence="10">
    <location>
        <begin position="37"/>
        <end position="54"/>
    </location>
</feature>
<dbReference type="GO" id="GO:0008270">
    <property type="term" value="F:zinc ion binding"/>
    <property type="evidence" value="ECO:0007669"/>
    <property type="project" value="UniProtKB-KW"/>
</dbReference>
<feature type="domain" description="C2H2-type" evidence="11">
    <location>
        <begin position="174"/>
        <end position="197"/>
    </location>
</feature>
<keyword evidence="4 9" id="KW-0863">Zinc-finger</keyword>
<keyword evidence="2" id="KW-0479">Metal-binding</keyword>
<keyword evidence="6" id="KW-0805">Transcription regulation</keyword>
<feature type="region of interest" description="Disordered" evidence="10">
    <location>
        <begin position="37"/>
        <end position="171"/>
    </location>
</feature>
<evidence type="ECO:0000256" key="7">
    <source>
        <dbReference type="ARBA" id="ARBA00023163"/>
    </source>
</evidence>